<keyword evidence="6" id="KW-0723">Serine/threonine-protein kinase</keyword>
<dbReference type="SMART" id="SM00108">
    <property type="entry name" value="B_lectin"/>
    <property type="match status" value="1"/>
</dbReference>
<keyword evidence="2" id="KW-1015">Disulfide bond</keyword>
<organism evidence="6">
    <name type="scientific">Medicago truncatula</name>
    <name type="common">Barrel medic</name>
    <name type="synonym">Medicago tribuloides</name>
    <dbReference type="NCBI Taxonomy" id="3880"/>
    <lineage>
        <taxon>Eukaryota</taxon>
        <taxon>Viridiplantae</taxon>
        <taxon>Streptophyta</taxon>
        <taxon>Embryophyta</taxon>
        <taxon>Tracheophyta</taxon>
        <taxon>Spermatophyta</taxon>
        <taxon>Magnoliopsida</taxon>
        <taxon>eudicotyledons</taxon>
        <taxon>Gunneridae</taxon>
        <taxon>Pentapetalae</taxon>
        <taxon>rosids</taxon>
        <taxon>fabids</taxon>
        <taxon>Fabales</taxon>
        <taxon>Fabaceae</taxon>
        <taxon>Papilionoideae</taxon>
        <taxon>50 kb inversion clade</taxon>
        <taxon>NPAAA clade</taxon>
        <taxon>Hologalegina</taxon>
        <taxon>IRL clade</taxon>
        <taxon>Trifolieae</taxon>
        <taxon>Medicago</taxon>
    </lineage>
</organism>
<evidence type="ECO:0000259" key="5">
    <source>
        <dbReference type="PROSITE" id="PS50927"/>
    </source>
</evidence>
<keyword evidence="4" id="KW-0472">Membrane</keyword>
<dbReference type="SUPFAM" id="SSF51110">
    <property type="entry name" value="alpha-D-mannose-specific plant lectins"/>
    <property type="match status" value="1"/>
</dbReference>
<dbReference type="Pfam" id="PF01453">
    <property type="entry name" value="B_lectin"/>
    <property type="match status" value="1"/>
</dbReference>
<dbReference type="InterPro" id="IPR001480">
    <property type="entry name" value="Bulb-type_lectin_dom"/>
</dbReference>
<dbReference type="GO" id="GO:0004674">
    <property type="term" value="F:protein serine/threonine kinase activity"/>
    <property type="evidence" value="ECO:0007669"/>
    <property type="project" value="UniProtKB-KW"/>
</dbReference>
<dbReference type="PANTHER" id="PTHR32444">
    <property type="entry name" value="BULB-TYPE LECTIN DOMAIN-CONTAINING PROTEIN"/>
    <property type="match status" value="1"/>
</dbReference>
<feature type="transmembrane region" description="Helical" evidence="4">
    <location>
        <begin position="6"/>
        <end position="29"/>
    </location>
</feature>
<keyword evidence="3" id="KW-0325">Glycoprotein</keyword>
<evidence type="ECO:0000256" key="3">
    <source>
        <dbReference type="ARBA" id="ARBA00023180"/>
    </source>
</evidence>
<dbReference type="PANTHER" id="PTHR32444:SF118">
    <property type="entry name" value="OS09G0551150 PROTEIN"/>
    <property type="match status" value="1"/>
</dbReference>
<dbReference type="AlphaFoldDB" id="A0A396I5Y7"/>
<dbReference type="EMBL" id="PSQE01000004">
    <property type="protein sequence ID" value="RHN60208.1"/>
    <property type="molecule type" value="Genomic_DNA"/>
</dbReference>
<keyword evidence="4" id="KW-1133">Transmembrane helix</keyword>
<keyword evidence="6" id="KW-0418">Kinase</keyword>
<comment type="caution">
    <text evidence="6">The sequence shown here is derived from an EMBL/GenBank/DDBJ whole genome shotgun (WGS) entry which is preliminary data.</text>
</comment>
<dbReference type="Gene3D" id="2.90.10.10">
    <property type="entry name" value="Bulb-type lectin domain"/>
    <property type="match status" value="1"/>
</dbReference>
<accession>A0A396I5Y7</accession>
<evidence type="ECO:0000313" key="6">
    <source>
        <dbReference type="EMBL" id="RHN60208.1"/>
    </source>
</evidence>
<dbReference type="Proteomes" id="UP000265566">
    <property type="component" value="Chromosome 4"/>
</dbReference>
<protein>
    <submittedName>
        <fullName evidence="6">Putative non-specific serine/threonine protein kinase</fullName>
        <ecNumber evidence="6">2.7.11.1</ecNumber>
    </submittedName>
</protein>
<evidence type="ECO:0000256" key="2">
    <source>
        <dbReference type="ARBA" id="ARBA00023157"/>
    </source>
</evidence>
<evidence type="ECO:0000256" key="4">
    <source>
        <dbReference type="SAM" id="Phobius"/>
    </source>
</evidence>
<dbReference type="PROSITE" id="PS50927">
    <property type="entry name" value="BULB_LECTIN"/>
    <property type="match status" value="1"/>
</dbReference>
<proteinExistence type="predicted"/>
<evidence type="ECO:0000256" key="1">
    <source>
        <dbReference type="ARBA" id="ARBA00022729"/>
    </source>
</evidence>
<name>A0A396I5Y7_MEDTR</name>
<dbReference type="Gramene" id="rna22466">
    <property type="protein sequence ID" value="RHN60208.1"/>
    <property type="gene ID" value="gene22466"/>
</dbReference>
<feature type="domain" description="Bulb-type lectin" evidence="5">
    <location>
        <begin position="30"/>
        <end position="168"/>
    </location>
</feature>
<sequence>MSNNMGTVFLFFNLYTSWLLIFSSMLCLVRDTLNTSQKILSNEPLTNLISAGNIFELGFFAPSSTGGSQRCLGIWYHMQEGSQQPQKQTVVWVANRDSPVAVGSIGVFHIAEDGNLEVVDTSTKEYWSSSTKKHFLSLPPKNRTVKLMDSGNLVLYNEHMVVKVRKNTRRGG</sequence>
<reference evidence="6" key="1">
    <citation type="journal article" date="2018" name="Nat. Plants">
        <title>Whole-genome landscape of Medicago truncatula symbiotic genes.</title>
        <authorList>
            <person name="Pecrix Y."/>
            <person name="Gamas P."/>
            <person name="Carrere S."/>
        </authorList>
    </citation>
    <scope>NUCLEOTIDE SEQUENCE</scope>
    <source>
        <tissue evidence="6">Leaves</tissue>
    </source>
</reference>
<dbReference type="EC" id="2.7.11.1" evidence="6"/>
<keyword evidence="1" id="KW-0732">Signal</keyword>
<dbReference type="CDD" id="cd00028">
    <property type="entry name" value="B_lectin"/>
    <property type="match status" value="1"/>
</dbReference>
<keyword evidence="6" id="KW-0808">Transferase</keyword>
<keyword evidence="4" id="KW-0812">Transmembrane</keyword>
<gene>
    <name evidence="6" type="ORF">MtrunA17_Chr4g0023091</name>
</gene>
<dbReference type="InterPro" id="IPR036426">
    <property type="entry name" value="Bulb-type_lectin_dom_sf"/>
</dbReference>